<dbReference type="Proteomes" id="UP000183832">
    <property type="component" value="Unassembled WGS sequence"/>
</dbReference>
<keyword evidence="2" id="KW-1185">Reference proteome</keyword>
<evidence type="ECO:0000313" key="1">
    <source>
        <dbReference type="EMBL" id="CRL07956.1"/>
    </source>
</evidence>
<reference evidence="1 2" key="1">
    <citation type="submission" date="2015-04" db="EMBL/GenBank/DDBJ databases">
        <authorList>
            <person name="Syromyatnikov M.Y."/>
            <person name="Popov V.N."/>
        </authorList>
    </citation>
    <scope>NUCLEOTIDE SEQUENCE [LARGE SCALE GENOMIC DNA]</scope>
</reference>
<gene>
    <name evidence="1" type="ORF">CLUMA_CG021185</name>
</gene>
<accession>A0A1J1J857</accession>
<sequence>MNELITKKSVGGQFTGISFSSYAFETSSKKFAGQMQPNHIQPHNRNSRLGLGLGLAKAIWGKQKTAKK</sequence>
<evidence type="ECO:0000313" key="2">
    <source>
        <dbReference type="Proteomes" id="UP000183832"/>
    </source>
</evidence>
<dbReference type="EMBL" id="CVRI01000074">
    <property type="protein sequence ID" value="CRL07956.1"/>
    <property type="molecule type" value="Genomic_DNA"/>
</dbReference>
<proteinExistence type="predicted"/>
<organism evidence="1 2">
    <name type="scientific">Clunio marinus</name>
    <dbReference type="NCBI Taxonomy" id="568069"/>
    <lineage>
        <taxon>Eukaryota</taxon>
        <taxon>Metazoa</taxon>
        <taxon>Ecdysozoa</taxon>
        <taxon>Arthropoda</taxon>
        <taxon>Hexapoda</taxon>
        <taxon>Insecta</taxon>
        <taxon>Pterygota</taxon>
        <taxon>Neoptera</taxon>
        <taxon>Endopterygota</taxon>
        <taxon>Diptera</taxon>
        <taxon>Nematocera</taxon>
        <taxon>Chironomoidea</taxon>
        <taxon>Chironomidae</taxon>
        <taxon>Clunio</taxon>
    </lineage>
</organism>
<protein>
    <submittedName>
        <fullName evidence="1">CLUMA_CG021185, isoform A</fullName>
    </submittedName>
</protein>
<dbReference type="AlphaFoldDB" id="A0A1J1J857"/>
<name>A0A1J1J857_9DIPT</name>